<dbReference type="PANTHER" id="PTHR11669">
    <property type="entry name" value="REPLICATION FACTOR C / DNA POLYMERASE III GAMMA-TAU SUBUNIT"/>
    <property type="match status" value="1"/>
</dbReference>
<dbReference type="SMART" id="SM00382">
    <property type="entry name" value="AAA"/>
    <property type="match status" value="1"/>
</dbReference>
<dbReference type="Pfam" id="PF00004">
    <property type="entry name" value="AAA"/>
    <property type="match status" value="1"/>
</dbReference>
<gene>
    <name evidence="5" type="primary">76</name>
    <name evidence="5" type="ORF">SLAVMIC_00347</name>
</gene>
<dbReference type="EMBL" id="OU342829">
    <property type="protein sequence ID" value="CAG7580302.1"/>
    <property type="molecule type" value="Genomic_DNA"/>
</dbReference>
<evidence type="ECO:0000256" key="3">
    <source>
        <dbReference type="ARBA" id="ARBA00022840"/>
    </source>
</evidence>
<dbReference type="GO" id="GO:0006261">
    <property type="term" value="P:DNA-templated DNA replication"/>
    <property type="evidence" value="ECO:0007669"/>
    <property type="project" value="TreeGrafter"/>
</dbReference>
<dbReference type="GO" id="GO:0005524">
    <property type="term" value="F:ATP binding"/>
    <property type="evidence" value="ECO:0007669"/>
    <property type="project" value="UniProtKB-KW"/>
</dbReference>
<sequence length="315" mass="36351">MLDQNFFKVKYRPKSQEDLILLPRIKKIIDQGLSDHMLLFGTYGVGKTALVNLLCKGRPYLELNSSLDTSIDILRTKVDEFCSKMSMFDSKDDIKVVFLDEIDRVSAQYQDALKAFMEKNERNVRFIATTNHINRINDGVLDRFGLKIDFTPRDADEVNYLKVNYAKRLVKISKEEEITIKPDDIKQIVNRNFPSFRKMLSVLQYCKITGEVDFTTKSFDEKLKIELYELIMSTSNTEKTYHFLMDKFGPDSMDELIQLLGRPFIEYVGANKREMLPKLGNIIVLVTKYGDMLDSARAADPIIIGSSLIHEIQTL</sequence>
<reference evidence="5" key="1">
    <citation type="submission" date="2021-06" db="EMBL/GenBank/DDBJ databases">
        <authorList>
            <person name="Gannon L."/>
            <person name="Redgwell R T."/>
            <person name="Michniewski S."/>
            <person name="Harrison D C."/>
            <person name="Millard A."/>
        </authorList>
    </citation>
    <scope>NUCLEOTIDE SEQUENCE</scope>
</reference>
<organism evidence="5">
    <name type="scientific">uncultured marine phage</name>
    <dbReference type="NCBI Taxonomy" id="707152"/>
    <lineage>
        <taxon>Viruses</taxon>
        <taxon>environmental samples</taxon>
    </lineage>
</organism>
<dbReference type="InterPro" id="IPR027417">
    <property type="entry name" value="P-loop_NTPase"/>
</dbReference>
<dbReference type="GO" id="GO:0003689">
    <property type="term" value="F:DNA clamp loader activity"/>
    <property type="evidence" value="ECO:0007669"/>
    <property type="project" value="TreeGrafter"/>
</dbReference>
<evidence type="ECO:0000256" key="2">
    <source>
        <dbReference type="ARBA" id="ARBA00022741"/>
    </source>
</evidence>
<dbReference type="CDD" id="cd00009">
    <property type="entry name" value="AAA"/>
    <property type="match status" value="1"/>
</dbReference>
<accession>A0A8D9CC34</accession>
<evidence type="ECO:0000313" key="5">
    <source>
        <dbReference type="EMBL" id="CAG7580302.1"/>
    </source>
</evidence>
<proteinExistence type="predicted"/>
<dbReference type="GO" id="GO:0016887">
    <property type="term" value="F:ATP hydrolysis activity"/>
    <property type="evidence" value="ECO:0007669"/>
    <property type="project" value="InterPro"/>
</dbReference>
<dbReference type="SUPFAM" id="SSF52540">
    <property type="entry name" value="P-loop containing nucleoside triphosphate hydrolases"/>
    <property type="match status" value="1"/>
</dbReference>
<evidence type="ECO:0000256" key="1">
    <source>
        <dbReference type="ARBA" id="ARBA00022705"/>
    </source>
</evidence>
<name>A0A8D9CC34_9VIRU</name>
<feature type="domain" description="AAA+ ATPase" evidence="4">
    <location>
        <begin position="33"/>
        <end position="154"/>
    </location>
</feature>
<dbReference type="GO" id="GO:0006281">
    <property type="term" value="P:DNA repair"/>
    <property type="evidence" value="ECO:0007669"/>
    <property type="project" value="TreeGrafter"/>
</dbReference>
<evidence type="ECO:0000259" key="4">
    <source>
        <dbReference type="SMART" id="SM00382"/>
    </source>
</evidence>
<keyword evidence="2" id="KW-0547">Nucleotide-binding</keyword>
<dbReference type="InterPro" id="IPR003593">
    <property type="entry name" value="AAA+_ATPase"/>
</dbReference>
<dbReference type="InterPro" id="IPR050238">
    <property type="entry name" value="DNA_Rep/Repair_Clamp_Loader"/>
</dbReference>
<keyword evidence="1" id="KW-0235">DNA replication</keyword>
<dbReference type="Gene3D" id="1.10.8.60">
    <property type="match status" value="1"/>
</dbReference>
<dbReference type="InterPro" id="IPR003959">
    <property type="entry name" value="ATPase_AAA_core"/>
</dbReference>
<protein>
    <submittedName>
        <fullName evidence="5">Gp76</fullName>
    </submittedName>
</protein>
<dbReference type="PANTHER" id="PTHR11669:SF20">
    <property type="entry name" value="REPLICATION FACTOR C SUBUNIT 4"/>
    <property type="match status" value="1"/>
</dbReference>
<keyword evidence="3" id="KW-0067">ATP-binding</keyword>
<dbReference type="Gene3D" id="3.40.50.300">
    <property type="entry name" value="P-loop containing nucleotide triphosphate hydrolases"/>
    <property type="match status" value="1"/>
</dbReference>